<evidence type="ECO:0000313" key="1">
    <source>
        <dbReference type="EMBL" id="GFH22170.1"/>
    </source>
</evidence>
<sequence length="58" mass="6375">MLKINLGLRELDLSHTQLGNTGAGRAWGQPPRKLSVDKRWLKLVANIITGRSKSGGHK</sequence>
<dbReference type="EMBL" id="BLLF01001983">
    <property type="protein sequence ID" value="GFH22170.1"/>
    <property type="molecule type" value="Genomic_DNA"/>
</dbReference>
<dbReference type="AlphaFoldDB" id="A0A699ZM41"/>
<gene>
    <name evidence="1" type="ORF">HaLaN_19591</name>
</gene>
<accession>A0A699ZM41</accession>
<reference evidence="1 2" key="1">
    <citation type="submission" date="2020-02" db="EMBL/GenBank/DDBJ databases">
        <title>Draft genome sequence of Haematococcus lacustris strain NIES-144.</title>
        <authorList>
            <person name="Morimoto D."/>
            <person name="Nakagawa S."/>
            <person name="Yoshida T."/>
            <person name="Sawayama S."/>
        </authorList>
    </citation>
    <scope>NUCLEOTIDE SEQUENCE [LARGE SCALE GENOMIC DNA]</scope>
    <source>
        <strain evidence="1 2">NIES-144</strain>
    </source>
</reference>
<evidence type="ECO:0000313" key="2">
    <source>
        <dbReference type="Proteomes" id="UP000485058"/>
    </source>
</evidence>
<name>A0A699ZM41_HAELA</name>
<keyword evidence="2" id="KW-1185">Reference proteome</keyword>
<organism evidence="1 2">
    <name type="scientific">Haematococcus lacustris</name>
    <name type="common">Green alga</name>
    <name type="synonym">Haematococcus pluvialis</name>
    <dbReference type="NCBI Taxonomy" id="44745"/>
    <lineage>
        <taxon>Eukaryota</taxon>
        <taxon>Viridiplantae</taxon>
        <taxon>Chlorophyta</taxon>
        <taxon>core chlorophytes</taxon>
        <taxon>Chlorophyceae</taxon>
        <taxon>CS clade</taxon>
        <taxon>Chlamydomonadales</taxon>
        <taxon>Haematococcaceae</taxon>
        <taxon>Haematococcus</taxon>
    </lineage>
</organism>
<comment type="caution">
    <text evidence="1">The sequence shown here is derived from an EMBL/GenBank/DDBJ whole genome shotgun (WGS) entry which is preliminary data.</text>
</comment>
<dbReference type="Proteomes" id="UP000485058">
    <property type="component" value="Unassembled WGS sequence"/>
</dbReference>
<protein>
    <submittedName>
        <fullName evidence="1">Uncharacterized protein</fullName>
    </submittedName>
</protein>
<proteinExistence type="predicted"/>